<dbReference type="HOGENOM" id="CLU_113469_2_0_1"/>
<dbReference type="RefSeq" id="XP_009060930.1">
    <property type="nucleotide sequence ID" value="XM_009062682.1"/>
</dbReference>
<dbReference type="CTD" id="20243446"/>
<dbReference type="KEGG" id="lgi:LOTGIDRAFT_175886"/>
<name>V4A568_LOTGI</name>
<organism evidence="6 7">
    <name type="scientific">Lottia gigantea</name>
    <name type="common">Giant owl limpet</name>
    <dbReference type="NCBI Taxonomy" id="225164"/>
    <lineage>
        <taxon>Eukaryota</taxon>
        <taxon>Metazoa</taxon>
        <taxon>Spiralia</taxon>
        <taxon>Lophotrochozoa</taxon>
        <taxon>Mollusca</taxon>
        <taxon>Gastropoda</taxon>
        <taxon>Patellogastropoda</taxon>
        <taxon>Lottioidea</taxon>
        <taxon>Lottiidae</taxon>
        <taxon>Lottia</taxon>
    </lineage>
</organism>
<dbReference type="GeneID" id="20243446"/>
<evidence type="ECO:0000256" key="2">
    <source>
        <dbReference type="PROSITE-ProRule" id="PRU00302"/>
    </source>
</evidence>
<keyword evidence="3" id="KW-0732">Signal</keyword>
<sequence>MNNLLCSVLLLAVTTLILIDADCSTYPDVKNTYFNKDDNCVDVSVTCKKGFNMKQLISCVDGEWKYQEPHCEPEPQDCDYKYTNDIKIDSGNPTYLFNVKKPECNERCNNDTQCSTFVVDASGCVLYPPPVIAVLFNPIDGNYLNQCISNCSETNECLMFNYRPGLADFCVLYNVTLDNLSDRNTEIVTEYLLAEKTCQ</sequence>
<gene>
    <name evidence="6" type="ORF">LOTGIDRAFT_175886</name>
</gene>
<dbReference type="EMBL" id="KB202713">
    <property type="protein sequence ID" value="ESO88381.1"/>
    <property type="molecule type" value="Genomic_DNA"/>
</dbReference>
<dbReference type="InterPro" id="IPR000436">
    <property type="entry name" value="Sushi_SCR_CCP_dom"/>
</dbReference>
<keyword evidence="7" id="KW-1185">Reference proteome</keyword>
<dbReference type="Proteomes" id="UP000030746">
    <property type="component" value="Unassembled WGS sequence"/>
</dbReference>
<proteinExistence type="predicted"/>
<evidence type="ECO:0000313" key="6">
    <source>
        <dbReference type="EMBL" id="ESO88381.1"/>
    </source>
</evidence>
<dbReference type="AlphaFoldDB" id="V4A568"/>
<comment type="caution">
    <text evidence="2">Lacks conserved residue(s) required for the propagation of feature annotation.</text>
</comment>
<evidence type="ECO:0000256" key="1">
    <source>
        <dbReference type="ARBA" id="ARBA00023157"/>
    </source>
</evidence>
<reference evidence="6 7" key="1">
    <citation type="journal article" date="2013" name="Nature">
        <title>Insights into bilaterian evolution from three spiralian genomes.</title>
        <authorList>
            <person name="Simakov O."/>
            <person name="Marletaz F."/>
            <person name="Cho S.J."/>
            <person name="Edsinger-Gonzales E."/>
            <person name="Havlak P."/>
            <person name="Hellsten U."/>
            <person name="Kuo D.H."/>
            <person name="Larsson T."/>
            <person name="Lv J."/>
            <person name="Arendt D."/>
            <person name="Savage R."/>
            <person name="Osoegawa K."/>
            <person name="de Jong P."/>
            <person name="Grimwood J."/>
            <person name="Chapman J.A."/>
            <person name="Shapiro H."/>
            <person name="Aerts A."/>
            <person name="Otillar R.P."/>
            <person name="Terry A.Y."/>
            <person name="Boore J.L."/>
            <person name="Grigoriev I.V."/>
            <person name="Lindberg D.R."/>
            <person name="Seaver E.C."/>
            <person name="Weisblat D.A."/>
            <person name="Putnam N.H."/>
            <person name="Rokhsar D.S."/>
        </authorList>
    </citation>
    <scope>NUCLEOTIDE SEQUENCE [LARGE SCALE GENOMIC DNA]</scope>
</reference>
<feature type="domain" description="Apple" evidence="5">
    <location>
        <begin position="108"/>
        <end position="198"/>
    </location>
</feature>
<accession>V4A568</accession>
<evidence type="ECO:0000256" key="3">
    <source>
        <dbReference type="SAM" id="SignalP"/>
    </source>
</evidence>
<keyword evidence="2" id="KW-0768">Sushi</keyword>
<dbReference type="PROSITE" id="PS50948">
    <property type="entry name" value="PAN"/>
    <property type="match status" value="1"/>
</dbReference>
<feature type="signal peptide" evidence="3">
    <location>
        <begin position="1"/>
        <end position="21"/>
    </location>
</feature>
<dbReference type="InterPro" id="IPR003609">
    <property type="entry name" value="Pan_app"/>
</dbReference>
<evidence type="ECO:0000313" key="7">
    <source>
        <dbReference type="Proteomes" id="UP000030746"/>
    </source>
</evidence>
<evidence type="ECO:0000259" key="5">
    <source>
        <dbReference type="PROSITE" id="PS50948"/>
    </source>
</evidence>
<keyword evidence="1" id="KW-1015">Disulfide bond</keyword>
<evidence type="ECO:0008006" key="8">
    <source>
        <dbReference type="Google" id="ProtNLM"/>
    </source>
</evidence>
<dbReference type="PROSITE" id="PS50923">
    <property type="entry name" value="SUSHI"/>
    <property type="match status" value="1"/>
</dbReference>
<feature type="domain" description="Sushi" evidence="4">
    <location>
        <begin position="21"/>
        <end position="73"/>
    </location>
</feature>
<protein>
    <recommendedName>
        <fullName evidence="8">Apple domain-containing protein</fullName>
    </recommendedName>
</protein>
<feature type="chain" id="PRO_5004716885" description="Apple domain-containing protein" evidence="3">
    <location>
        <begin position="22"/>
        <end position="199"/>
    </location>
</feature>
<evidence type="ECO:0000259" key="4">
    <source>
        <dbReference type="PROSITE" id="PS50923"/>
    </source>
</evidence>